<name>A0A2R6S5I3_9APHY</name>
<gene>
    <name evidence="1" type="ORF">PHLCEN_2v686</name>
</gene>
<dbReference type="SUPFAM" id="SSF52047">
    <property type="entry name" value="RNI-like"/>
    <property type="match status" value="1"/>
</dbReference>
<proteinExistence type="predicted"/>
<dbReference type="OrthoDB" id="3225069at2759"/>
<evidence type="ECO:0000313" key="2">
    <source>
        <dbReference type="Proteomes" id="UP000186601"/>
    </source>
</evidence>
<organism evidence="1 2">
    <name type="scientific">Hermanssonia centrifuga</name>
    <dbReference type="NCBI Taxonomy" id="98765"/>
    <lineage>
        <taxon>Eukaryota</taxon>
        <taxon>Fungi</taxon>
        <taxon>Dikarya</taxon>
        <taxon>Basidiomycota</taxon>
        <taxon>Agaricomycotina</taxon>
        <taxon>Agaricomycetes</taxon>
        <taxon>Polyporales</taxon>
        <taxon>Meruliaceae</taxon>
        <taxon>Hermanssonia</taxon>
    </lineage>
</organism>
<keyword evidence="2" id="KW-1185">Reference proteome</keyword>
<evidence type="ECO:0000313" key="1">
    <source>
        <dbReference type="EMBL" id="PSS37479.1"/>
    </source>
</evidence>
<dbReference type="Proteomes" id="UP000186601">
    <property type="component" value="Unassembled WGS sequence"/>
</dbReference>
<dbReference type="STRING" id="98765.A0A2R6S5I3"/>
<dbReference type="AlphaFoldDB" id="A0A2R6S5I3"/>
<comment type="caution">
    <text evidence="1">The sequence shown here is derived from an EMBL/GenBank/DDBJ whole genome shotgun (WGS) entry which is preliminary data.</text>
</comment>
<dbReference type="EMBL" id="MLYV02000042">
    <property type="protein sequence ID" value="PSS37479.1"/>
    <property type="molecule type" value="Genomic_DNA"/>
</dbReference>
<protein>
    <submittedName>
        <fullName evidence="1">Uncharacterized protein</fullName>
    </submittedName>
</protein>
<dbReference type="InterPro" id="IPR032675">
    <property type="entry name" value="LRR_dom_sf"/>
</dbReference>
<dbReference type="Gene3D" id="3.80.10.10">
    <property type="entry name" value="Ribonuclease Inhibitor"/>
    <property type="match status" value="1"/>
</dbReference>
<sequence>MPFGDFFRTAGRHQRNCPGDLVNDFQSHPRPPQDFFPFLASRFQRQIHLANTATKQSPASVFVESFNDNAFVARNNRLFTMLTSQRLDIKKIIDELSRQAIELQEYRGSLIQRIRADPSYKHDILDAPLTSDSYWAYQRELGLYQPRLYHPNATVLDMIQKVFVAEASLYRIREKSAELAALIAPIQVIPDEILALIFETVCAPRADANKPYRTKDHRQLPPPILISSVSRKWRRVAYGMPTLWTRILLSPSYPRHWTAMALRRSASERLNVTIDCCTNTCPSSDVLDSLLAVVLPLLNRWRAFTVMSHYSDALRFVGSKLTNLRAPHLRILRLSLTGSGPPGNQAVTIPGVFLGGAPELAHVHVYSVGLLRSSSVLAGLTTIDLRWLWSDMKLSYEQFKGILSASPFLRKLVLRGLYVELIQGMEYPQLSVPSLQCLEVSGDNVSRITALLITPALEELYLANVDETEFREFMQSFESADRAKYPVLRLVHFMNVNTADPTSSFFEAISNIESLTVVHSSASRFLHLLRLHQDAIGGHSNDIILPRLRNLTLLDDASDETLVEVVGQRAAMGYPLHRVNVNAGSVNLHYRTFLERFVKDDKCAFKDGLSHRLIILANHLGTARHPPPLHM</sequence>
<reference evidence="1 2" key="1">
    <citation type="submission" date="2018-02" db="EMBL/GenBank/DDBJ databases">
        <title>Genome sequence of the basidiomycete white-rot fungus Phlebia centrifuga.</title>
        <authorList>
            <person name="Granchi Z."/>
            <person name="Peng M."/>
            <person name="de Vries R.P."/>
            <person name="Hilden K."/>
            <person name="Makela M.R."/>
            <person name="Grigoriev I."/>
            <person name="Riley R."/>
        </authorList>
    </citation>
    <scope>NUCLEOTIDE SEQUENCE [LARGE SCALE GENOMIC DNA]</scope>
    <source>
        <strain evidence="1 2">FBCC195</strain>
    </source>
</reference>
<accession>A0A2R6S5I3</accession>
<dbReference type="Gene3D" id="1.20.1280.50">
    <property type="match status" value="1"/>
</dbReference>